<accession>A0A829W914</accession>
<reference evidence="1 2" key="1">
    <citation type="submission" date="2019-06" db="EMBL/GenBank/DDBJ databases">
        <title>Draft genome sequence of [Clostridium] clostridioforme NBRC 113352.</title>
        <authorList>
            <person name="Miura T."/>
            <person name="Furukawa M."/>
            <person name="Shimamura M."/>
            <person name="Ohyama Y."/>
            <person name="Yamazoe A."/>
            <person name="Kawasaki H."/>
        </authorList>
    </citation>
    <scope>NUCLEOTIDE SEQUENCE [LARGE SCALE GENOMIC DNA]</scope>
    <source>
        <strain evidence="1 2">NBRC 113352</strain>
    </source>
</reference>
<organism evidence="1 2">
    <name type="scientific">Enterocloster clostridioformis</name>
    <dbReference type="NCBI Taxonomy" id="1531"/>
    <lineage>
        <taxon>Bacteria</taxon>
        <taxon>Bacillati</taxon>
        <taxon>Bacillota</taxon>
        <taxon>Clostridia</taxon>
        <taxon>Lachnospirales</taxon>
        <taxon>Lachnospiraceae</taxon>
        <taxon>Enterocloster</taxon>
    </lineage>
</organism>
<sequence>MTRKDNYTVTPFIDYIKYRDPTDILNWPFGISYINAILRFMEQILLCRASTTANFLKACFYGVIDIHYGSRVYGNLLFFSYQLLYIQLSHASV</sequence>
<evidence type="ECO:0000313" key="2">
    <source>
        <dbReference type="Proteomes" id="UP000315200"/>
    </source>
</evidence>
<protein>
    <submittedName>
        <fullName evidence="1">Uncharacterized protein</fullName>
    </submittedName>
</protein>
<dbReference type="AlphaFoldDB" id="A0A829W914"/>
<dbReference type="EMBL" id="BJLB01000001">
    <property type="protein sequence ID" value="GEA35871.1"/>
    <property type="molecule type" value="Genomic_DNA"/>
</dbReference>
<gene>
    <name evidence="1" type="ORF">Ccl03g_15840</name>
</gene>
<evidence type="ECO:0000313" key="1">
    <source>
        <dbReference type="EMBL" id="GEA35871.1"/>
    </source>
</evidence>
<name>A0A829W914_9FIRM</name>
<proteinExistence type="predicted"/>
<comment type="caution">
    <text evidence="1">The sequence shown here is derived from an EMBL/GenBank/DDBJ whole genome shotgun (WGS) entry which is preliminary data.</text>
</comment>
<dbReference type="Proteomes" id="UP000315200">
    <property type="component" value="Unassembled WGS sequence"/>
</dbReference>